<feature type="binding site" evidence="1">
    <location>
        <position position="62"/>
    </location>
    <ligand>
        <name>Zn(2+)</name>
        <dbReference type="ChEBI" id="CHEBI:29105"/>
    </ligand>
</feature>
<keyword evidence="5" id="KW-1185">Reference proteome</keyword>
<accession>A0A9N9RQ40</accession>
<dbReference type="SUPFAM" id="SSF57716">
    <property type="entry name" value="Glucocorticoid receptor-like (DNA-binding domain)"/>
    <property type="match status" value="1"/>
</dbReference>
<reference evidence="4" key="2">
    <citation type="submission" date="2022-10" db="EMBL/GenBank/DDBJ databases">
        <authorList>
            <consortium name="ENA_rothamsted_submissions"/>
            <consortium name="culmorum"/>
            <person name="King R."/>
        </authorList>
    </citation>
    <scope>NUCLEOTIDE SEQUENCE</scope>
</reference>
<evidence type="ECO:0000313" key="5">
    <source>
        <dbReference type="Proteomes" id="UP001153620"/>
    </source>
</evidence>
<dbReference type="InterPro" id="IPR012934">
    <property type="entry name" value="Znf_AD"/>
</dbReference>
<keyword evidence="1" id="KW-0479">Metal-binding</keyword>
<feature type="compositionally biased region" description="Low complexity" evidence="2">
    <location>
        <begin position="205"/>
        <end position="221"/>
    </location>
</feature>
<evidence type="ECO:0000259" key="3">
    <source>
        <dbReference type="PROSITE" id="PS51915"/>
    </source>
</evidence>
<feature type="region of interest" description="Disordered" evidence="2">
    <location>
        <begin position="189"/>
        <end position="265"/>
    </location>
</feature>
<dbReference type="Proteomes" id="UP001153620">
    <property type="component" value="Chromosome 1"/>
</dbReference>
<protein>
    <recommendedName>
        <fullName evidence="3">ZAD domain-containing protein</fullName>
    </recommendedName>
</protein>
<feature type="domain" description="ZAD" evidence="3">
    <location>
        <begin position="6"/>
        <end position="86"/>
    </location>
</feature>
<feature type="compositionally biased region" description="Polar residues" evidence="2">
    <location>
        <begin position="240"/>
        <end position="263"/>
    </location>
</feature>
<evidence type="ECO:0000313" key="4">
    <source>
        <dbReference type="EMBL" id="CAG9800883.1"/>
    </source>
</evidence>
<dbReference type="Pfam" id="PF07776">
    <property type="entry name" value="zf-AD"/>
    <property type="match status" value="1"/>
</dbReference>
<dbReference type="AlphaFoldDB" id="A0A9N9RQ40"/>
<keyword evidence="1" id="KW-0863">Zinc-finger</keyword>
<keyword evidence="1" id="KW-0862">Zinc</keyword>
<sequence>MHDIHKLCKICLNPGTRDIFDSGFTNIVSRDELNRIAEKLRFVTLLKVSPKENLPQQICDLCIVQLNVSYNFKRLALKNDFYIRQYMIENGMNLLKEDDDHPVENSIEIHQIHNVIRTSSRYRPQPAISSIPNEPFRRNSTTSSVSGISTMIVNGCETNGTAVNGNTSDNQFVHPSRPFVQPIQIKTEPIDPDEENNGKNPTTQSSPSSSSSGSVLTINSSEKSLRARAKSPPMIVINGHISNTPNNKTLPPTSSKAVTNTDKGITEKLRDKENEEPKKTNLRVKKTNEKPRNNLRNLRTIKKPTNPIENKRKLREAAKKIIEKRNQQKKEAGLKKIKKAIRMKTAKNQQNVMSKKKKEQNGKQHKNVQGRPKGKGKGKK</sequence>
<dbReference type="GO" id="GO:0008270">
    <property type="term" value="F:zinc ion binding"/>
    <property type="evidence" value="ECO:0007669"/>
    <property type="project" value="UniProtKB-UniRule"/>
</dbReference>
<dbReference type="PROSITE" id="PS51915">
    <property type="entry name" value="ZAD"/>
    <property type="match status" value="1"/>
</dbReference>
<evidence type="ECO:0000256" key="1">
    <source>
        <dbReference type="PROSITE-ProRule" id="PRU01263"/>
    </source>
</evidence>
<feature type="binding site" evidence="1">
    <location>
        <position position="11"/>
    </location>
    <ligand>
        <name>Zn(2+)</name>
        <dbReference type="ChEBI" id="CHEBI:29105"/>
    </ligand>
</feature>
<dbReference type="EMBL" id="OU895877">
    <property type="protein sequence ID" value="CAG9800883.1"/>
    <property type="molecule type" value="Genomic_DNA"/>
</dbReference>
<evidence type="ECO:0000256" key="2">
    <source>
        <dbReference type="SAM" id="MobiDB-lite"/>
    </source>
</evidence>
<name>A0A9N9RQ40_9DIPT</name>
<feature type="region of interest" description="Disordered" evidence="2">
    <location>
        <begin position="325"/>
        <end position="380"/>
    </location>
</feature>
<gene>
    <name evidence="4" type="ORF">CHIRRI_LOCUS3821</name>
</gene>
<feature type="compositionally biased region" description="Basic residues" evidence="2">
    <location>
        <begin position="354"/>
        <end position="380"/>
    </location>
</feature>
<proteinExistence type="predicted"/>
<dbReference type="OrthoDB" id="4737882at2759"/>
<dbReference type="Gene3D" id="3.40.1800.20">
    <property type="match status" value="1"/>
</dbReference>
<feature type="compositionally biased region" description="Basic and acidic residues" evidence="2">
    <location>
        <begin position="325"/>
        <end position="334"/>
    </location>
</feature>
<organism evidence="4 5">
    <name type="scientific">Chironomus riparius</name>
    <dbReference type="NCBI Taxonomy" id="315576"/>
    <lineage>
        <taxon>Eukaryota</taxon>
        <taxon>Metazoa</taxon>
        <taxon>Ecdysozoa</taxon>
        <taxon>Arthropoda</taxon>
        <taxon>Hexapoda</taxon>
        <taxon>Insecta</taxon>
        <taxon>Pterygota</taxon>
        <taxon>Neoptera</taxon>
        <taxon>Endopterygota</taxon>
        <taxon>Diptera</taxon>
        <taxon>Nematocera</taxon>
        <taxon>Chironomoidea</taxon>
        <taxon>Chironomidae</taxon>
        <taxon>Chironominae</taxon>
        <taxon>Chironomus</taxon>
    </lineage>
</organism>
<feature type="binding site" evidence="1">
    <location>
        <position position="59"/>
    </location>
    <ligand>
        <name>Zn(2+)</name>
        <dbReference type="ChEBI" id="CHEBI:29105"/>
    </ligand>
</feature>
<feature type="compositionally biased region" description="Basic residues" evidence="2">
    <location>
        <begin position="335"/>
        <end position="345"/>
    </location>
</feature>
<feature type="binding site" evidence="1">
    <location>
        <position position="8"/>
    </location>
    <ligand>
        <name>Zn(2+)</name>
        <dbReference type="ChEBI" id="CHEBI:29105"/>
    </ligand>
</feature>
<dbReference type="GO" id="GO:0005634">
    <property type="term" value="C:nucleus"/>
    <property type="evidence" value="ECO:0007669"/>
    <property type="project" value="InterPro"/>
</dbReference>
<dbReference type="SMART" id="SM00868">
    <property type="entry name" value="zf-AD"/>
    <property type="match status" value="1"/>
</dbReference>
<reference evidence="4" key="1">
    <citation type="submission" date="2022-01" db="EMBL/GenBank/DDBJ databases">
        <authorList>
            <person name="King R."/>
        </authorList>
    </citation>
    <scope>NUCLEOTIDE SEQUENCE</scope>
</reference>